<evidence type="ECO:0000313" key="2">
    <source>
        <dbReference type="EMBL" id="MDT0447463.1"/>
    </source>
</evidence>
<gene>
    <name evidence="2" type="ORF">RM779_33460</name>
</gene>
<comment type="caution">
    <text evidence="2">The sequence shown here is derived from an EMBL/GenBank/DDBJ whole genome shotgun (WGS) entry which is preliminary data.</text>
</comment>
<proteinExistence type="predicted"/>
<dbReference type="InterPro" id="IPR005502">
    <property type="entry name" value="Ribosyl_crysJ1"/>
</dbReference>
<dbReference type="Proteomes" id="UP001183615">
    <property type="component" value="Unassembled WGS sequence"/>
</dbReference>
<dbReference type="Pfam" id="PF03747">
    <property type="entry name" value="ADP_ribosyl_GH"/>
    <property type="match status" value="1"/>
</dbReference>
<keyword evidence="2" id="KW-0326">Glycosidase</keyword>
<feature type="non-terminal residue" evidence="2">
    <location>
        <position position="125"/>
    </location>
</feature>
<dbReference type="Gene3D" id="1.10.4080.10">
    <property type="entry name" value="ADP-ribosylation/Crystallin J1"/>
    <property type="match status" value="1"/>
</dbReference>
<accession>A0ABU2SEV2</accession>
<keyword evidence="2" id="KW-0378">Hydrolase</keyword>
<evidence type="ECO:0000313" key="3">
    <source>
        <dbReference type="Proteomes" id="UP001183615"/>
    </source>
</evidence>
<dbReference type="RefSeq" id="WP_311621560.1">
    <property type="nucleotide sequence ID" value="NZ_JAVREV010000101.1"/>
</dbReference>
<organism evidence="2 3">
    <name type="scientific">Streptomyces johnsoniae</name>
    <dbReference type="NCBI Taxonomy" id="3075532"/>
    <lineage>
        <taxon>Bacteria</taxon>
        <taxon>Bacillati</taxon>
        <taxon>Actinomycetota</taxon>
        <taxon>Actinomycetes</taxon>
        <taxon>Kitasatosporales</taxon>
        <taxon>Streptomycetaceae</taxon>
        <taxon>Streptomyces</taxon>
    </lineage>
</organism>
<sequence length="125" mass="13244">MTPTTATAPAASTPQTSPATPTLDDRITRALVGAAVGDALGGPVEGWTPEQIAERHGGRVTGIVGPWHGENWRTARPIAPYHKGDGHVTDDTLMTHALVRVYGRVRDHLDAYAVADHLVPDLLSP</sequence>
<reference evidence="3" key="1">
    <citation type="submission" date="2023-07" db="EMBL/GenBank/DDBJ databases">
        <title>30 novel species of actinomycetes from the DSMZ collection.</title>
        <authorList>
            <person name="Nouioui I."/>
        </authorList>
    </citation>
    <scope>NUCLEOTIDE SEQUENCE [LARGE SCALE GENOMIC DNA]</scope>
    <source>
        <strain evidence="3">DSM 41886</strain>
    </source>
</reference>
<dbReference type="EC" id="3.2.2.-" evidence="2"/>
<feature type="region of interest" description="Disordered" evidence="1">
    <location>
        <begin position="1"/>
        <end position="22"/>
    </location>
</feature>
<dbReference type="SUPFAM" id="SSF101478">
    <property type="entry name" value="ADP-ribosylglycohydrolase"/>
    <property type="match status" value="1"/>
</dbReference>
<protein>
    <submittedName>
        <fullName evidence="2">ADP-ribosylglycohydrolase family protein</fullName>
        <ecNumber evidence="2">3.2.2.-</ecNumber>
    </submittedName>
</protein>
<evidence type="ECO:0000256" key="1">
    <source>
        <dbReference type="SAM" id="MobiDB-lite"/>
    </source>
</evidence>
<dbReference type="GO" id="GO:0016798">
    <property type="term" value="F:hydrolase activity, acting on glycosyl bonds"/>
    <property type="evidence" value="ECO:0007669"/>
    <property type="project" value="UniProtKB-KW"/>
</dbReference>
<keyword evidence="3" id="KW-1185">Reference proteome</keyword>
<dbReference type="InterPro" id="IPR036705">
    <property type="entry name" value="Ribosyl_crysJ1_sf"/>
</dbReference>
<name>A0ABU2SEV2_9ACTN</name>
<dbReference type="EMBL" id="JAVREV010000101">
    <property type="protein sequence ID" value="MDT0447463.1"/>
    <property type="molecule type" value="Genomic_DNA"/>
</dbReference>